<protein>
    <submittedName>
        <fullName evidence="1">Cysteine-rich protein</fullName>
    </submittedName>
</protein>
<reference evidence="1" key="1">
    <citation type="journal article" date="2021" name="Proc. Natl. Acad. Sci. U.S.A.">
        <title>A Catalog of Tens of Thousands of Viruses from Human Metagenomes Reveals Hidden Associations with Chronic Diseases.</title>
        <authorList>
            <person name="Tisza M.J."/>
            <person name="Buck C.B."/>
        </authorList>
    </citation>
    <scope>NUCLEOTIDE SEQUENCE</scope>
    <source>
        <strain evidence="1">CtSBU9</strain>
    </source>
</reference>
<evidence type="ECO:0000313" key="1">
    <source>
        <dbReference type="EMBL" id="DAE14291.1"/>
    </source>
</evidence>
<proteinExistence type="predicted"/>
<organism evidence="1">
    <name type="scientific">Myoviridae sp. ctSBU9</name>
    <dbReference type="NCBI Taxonomy" id="2825107"/>
    <lineage>
        <taxon>Viruses</taxon>
        <taxon>Duplodnaviria</taxon>
        <taxon>Heunggongvirae</taxon>
        <taxon>Uroviricota</taxon>
        <taxon>Caudoviricetes</taxon>
    </lineage>
</organism>
<name>A0A8S5Q670_9CAUD</name>
<dbReference type="InterPro" id="IPR025957">
    <property type="entry name" value="Cys_rich_KTR"/>
</dbReference>
<dbReference type="Pfam" id="PF14205">
    <property type="entry name" value="Cys_rich_KTR"/>
    <property type="match status" value="1"/>
</dbReference>
<sequence>MQKNQDRAKLITKNGWVICPVCGKGKILKLAPDTTCYHVPRKCKRCGHETLVNIEAPEPASTETSA</sequence>
<dbReference type="EMBL" id="BK015579">
    <property type="protein sequence ID" value="DAE14291.1"/>
    <property type="molecule type" value="Genomic_DNA"/>
</dbReference>
<accession>A0A8S5Q670</accession>